<dbReference type="AlphaFoldDB" id="A0A1A7BZM3"/>
<reference evidence="2 3" key="1">
    <citation type="submission" date="2016-04" db="EMBL/GenBank/DDBJ databases">
        <title>Draft genome sequence of Janthinobacterium psychrotolerans sp. nov., isolated from freshwater sediments in Denmark.</title>
        <authorList>
            <person name="Gong X."/>
            <person name="Skrivergaard S."/>
            <person name="Korsgaard B.S."/>
            <person name="Schreiber L."/>
            <person name="Marshall I.P."/>
            <person name="Finster K."/>
            <person name="Schramm A."/>
        </authorList>
    </citation>
    <scope>NUCLEOTIDE SEQUENCE [LARGE SCALE GENOMIC DNA]</scope>
    <source>
        <strain evidence="2 3">S3-2</strain>
    </source>
</reference>
<accession>A0A1A7BZM3</accession>
<sequence>MMDLYRKFIDTALVKPFTGNPALAFLVLGTLLFFAGTRERIIFCVDIAPYLTDLGRTIVLTGVFSVIFKYICFINDSIEMANDDPVVDTDGYLRWVLAVPGKLLLPGQGYALVIIKE</sequence>
<dbReference type="STRING" id="1747903.ASR47_1005163"/>
<dbReference type="Proteomes" id="UP000092713">
    <property type="component" value="Unassembled WGS sequence"/>
</dbReference>
<name>A0A1A7BZM3_9BURK</name>
<gene>
    <name evidence="2" type="ORF">ASR47_1005163</name>
</gene>
<dbReference type="OrthoDB" id="6387117at2"/>
<feature type="transmembrane region" description="Helical" evidence="1">
    <location>
        <begin position="54"/>
        <end position="72"/>
    </location>
</feature>
<organism evidence="2 3">
    <name type="scientific">Janthinobacterium psychrotolerans</name>
    <dbReference type="NCBI Taxonomy" id="1747903"/>
    <lineage>
        <taxon>Bacteria</taxon>
        <taxon>Pseudomonadati</taxon>
        <taxon>Pseudomonadota</taxon>
        <taxon>Betaproteobacteria</taxon>
        <taxon>Burkholderiales</taxon>
        <taxon>Oxalobacteraceae</taxon>
        <taxon>Janthinobacterium</taxon>
    </lineage>
</organism>
<keyword evidence="1" id="KW-1133">Transmembrane helix</keyword>
<protein>
    <submittedName>
        <fullName evidence="2">Uncharacterized protein</fullName>
    </submittedName>
</protein>
<dbReference type="EMBL" id="LOCQ01000058">
    <property type="protein sequence ID" value="OBV38209.1"/>
    <property type="molecule type" value="Genomic_DNA"/>
</dbReference>
<keyword evidence="1" id="KW-0812">Transmembrane</keyword>
<feature type="transmembrane region" description="Helical" evidence="1">
    <location>
        <begin position="12"/>
        <end position="34"/>
    </location>
</feature>
<dbReference type="RefSeq" id="WP_065309077.1">
    <property type="nucleotide sequence ID" value="NZ_LOCQ01000058.1"/>
</dbReference>
<proteinExistence type="predicted"/>
<evidence type="ECO:0000313" key="2">
    <source>
        <dbReference type="EMBL" id="OBV38209.1"/>
    </source>
</evidence>
<keyword evidence="3" id="KW-1185">Reference proteome</keyword>
<keyword evidence="1" id="KW-0472">Membrane</keyword>
<evidence type="ECO:0000313" key="3">
    <source>
        <dbReference type="Proteomes" id="UP000092713"/>
    </source>
</evidence>
<comment type="caution">
    <text evidence="2">The sequence shown here is derived from an EMBL/GenBank/DDBJ whole genome shotgun (WGS) entry which is preliminary data.</text>
</comment>
<evidence type="ECO:0000256" key="1">
    <source>
        <dbReference type="SAM" id="Phobius"/>
    </source>
</evidence>